<evidence type="ECO:0000313" key="1">
    <source>
        <dbReference type="EMBL" id="CAH2101367.1"/>
    </source>
</evidence>
<dbReference type="PANTHER" id="PTHR37162">
    <property type="entry name" value="HAT FAMILY DIMERISATION DOMAINCONTAINING PROTEIN-RELATED"/>
    <property type="match status" value="1"/>
</dbReference>
<protein>
    <recommendedName>
        <fullName evidence="3">DUF4371 domain-containing protein</fullName>
    </recommendedName>
</protein>
<organism evidence="1 2">
    <name type="scientific">Euphydryas editha</name>
    <name type="common">Edith's checkerspot</name>
    <dbReference type="NCBI Taxonomy" id="104508"/>
    <lineage>
        <taxon>Eukaryota</taxon>
        <taxon>Metazoa</taxon>
        <taxon>Ecdysozoa</taxon>
        <taxon>Arthropoda</taxon>
        <taxon>Hexapoda</taxon>
        <taxon>Insecta</taxon>
        <taxon>Pterygota</taxon>
        <taxon>Neoptera</taxon>
        <taxon>Endopterygota</taxon>
        <taxon>Lepidoptera</taxon>
        <taxon>Glossata</taxon>
        <taxon>Ditrysia</taxon>
        <taxon>Papilionoidea</taxon>
        <taxon>Nymphalidae</taxon>
        <taxon>Nymphalinae</taxon>
        <taxon>Euphydryas</taxon>
    </lineage>
</organism>
<keyword evidence="2" id="KW-1185">Reference proteome</keyword>
<evidence type="ECO:0008006" key="3">
    <source>
        <dbReference type="Google" id="ProtNLM"/>
    </source>
</evidence>
<proteinExistence type="predicted"/>
<accession>A0AAU9UQC8</accession>
<dbReference type="AlphaFoldDB" id="A0AAU9UQC8"/>
<gene>
    <name evidence="1" type="ORF">EEDITHA_LOCUS16131</name>
</gene>
<dbReference type="PANTHER" id="PTHR37162:SF1">
    <property type="entry name" value="BED-TYPE DOMAIN-CONTAINING PROTEIN"/>
    <property type="match status" value="1"/>
</dbReference>
<name>A0AAU9UQC8_EUPED</name>
<comment type="caution">
    <text evidence="1">The sequence shown here is derived from an EMBL/GenBank/DDBJ whole genome shotgun (WGS) entry which is preliminary data.</text>
</comment>
<dbReference type="EMBL" id="CAKOGL010000023">
    <property type="protein sequence ID" value="CAH2101367.1"/>
    <property type="molecule type" value="Genomic_DNA"/>
</dbReference>
<evidence type="ECO:0000313" key="2">
    <source>
        <dbReference type="Proteomes" id="UP001153954"/>
    </source>
</evidence>
<dbReference type="Proteomes" id="UP001153954">
    <property type="component" value="Unassembled WGS sequence"/>
</dbReference>
<sequence length="173" mass="19775">MRDPHLNDGTKRTAAAELMIHKRRAGKFYKKVKEIQEKCASDETVLRLPFDYMQNLPLPTLPVQEIFYYRQLWVYEFCIHNMKTGKPVCSIVKVLAIVIKYFFETECTVRTKSLDLVDLSGENADHLFNALSSKLSDLGLDIKDVMGFAADTTNLMFGQHSSIVAKIKEVNPK</sequence>
<reference evidence="1" key="1">
    <citation type="submission" date="2022-03" db="EMBL/GenBank/DDBJ databases">
        <authorList>
            <person name="Tunstrom K."/>
        </authorList>
    </citation>
    <scope>NUCLEOTIDE SEQUENCE</scope>
</reference>